<dbReference type="InterPro" id="IPR015917">
    <property type="entry name" value="Pept_C14A"/>
</dbReference>
<evidence type="ECO:0000256" key="1">
    <source>
        <dbReference type="ARBA" id="ARBA00004123"/>
    </source>
</evidence>
<keyword evidence="8" id="KW-0788">Thiol protease</keyword>
<evidence type="ECO:0000313" key="21">
    <source>
        <dbReference type="RefSeq" id="XP_045569713.1"/>
    </source>
</evidence>
<dbReference type="InterPro" id="IPR029030">
    <property type="entry name" value="Caspase-like_dom_sf"/>
</dbReference>
<dbReference type="EC" id="3.4.22.59" evidence="14"/>
<evidence type="ECO:0000256" key="4">
    <source>
        <dbReference type="ARBA" id="ARBA00022490"/>
    </source>
</evidence>
<keyword evidence="7" id="KW-0378">Hydrolase</keyword>
<evidence type="ECO:0000256" key="3">
    <source>
        <dbReference type="ARBA" id="ARBA00010134"/>
    </source>
</evidence>
<dbReference type="PROSITE" id="PS50207">
    <property type="entry name" value="CASPASE_P10"/>
    <property type="match status" value="1"/>
</dbReference>
<sequence length="354" mass="40253">MKISQQHPMANTEIQQYIQGNYGQQQRHSLSDQTASDGYARHTETEGRCFVHSDALNERVVKVDSEAKRSPATSTALIESYAEPDVYKIGIEVSDPGEEYVMSYSLRGLALIFNQEYFSPELRLPHRHGTKADKNNLLRRLEELSFAVRPYDNLTRQEVRAVIDDAVNWNHAEADCFLCVFLSHGENECVFARDGKLSIRDLTHTFKGDRCSSLVGKPKIFIFQACRGDKHDDPVSPVVDVVDCEVHTNQLVVDAGTVHTLPAGADFLMCYSVAEGYFSHRETLNGSWYIQDLCEVLQEYGTRLEITEMLTLVNRRVSLRRVQNCADRNAIGKKQVPCYTSMLTKKLYFRSKKL</sequence>
<keyword evidence="6" id="KW-0053">Apoptosis</keyword>
<dbReference type="Gene3D" id="3.40.50.1460">
    <property type="match status" value="1"/>
</dbReference>
<dbReference type="Proteomes" id="UP001652741">
    <property type="component" value="Unplaced"/>
</dbReference>
<evidence type="ECO:0000313" key="20">
    <source>
        <dbReference type="Proteomes" id="UP001652741"/>
    </source>
</evidence>
<dbReference type="RefSeq" id="XP_045569713.1">
    <property type="nucleotide sequence ID" value="XM_045713757.1"/>
</dbReference>
<keyword evidence="20" id="KW-1185">Reference proteome</keyword>
<evidence type="ECO:0000256" key="14">
    <source>
        <dbReference type="ARBA" id="ARBA00029486"/>
    </source>
</evidence>
<evidence type="ECO:0000256" key="6">
    <source>
        <dbReference type="ARBA" id="ARBA00022703"/>
    </source>
</evidence>
<name>A0ABM3EF68_SALSA</name>
<dbReference type="PROSITE" id="PS01121">
    <property type="entry name" value="CASPASE_HIS"/>
    <property type="match status" value="1"/>
</dbReference>
<evidence type="ECO:0000256" key="12">
    <source>
        <dbReference type="ARBA" id="ARBA00029356"/>
    </source>
</evidence>
<dbReference type="Pfam" id="PF00656">
    <property type="entry name" value="Peptidase_C14"/>
    <property type="match status" value="1"/>
</dbReference>
<dbReference type="PRINTS" id="PR00376">
    <property type="entry name" value="IL1BCENZYME"/>
</dbReference>
<dbReference type="PANTHER" id="PTHR10454:SF206">
    <property type="entry name" value="CASPASE-6"/>
    <property type="match status" value="1"/>
</dbReference>
<keyword evidence="4" id="KW-0963">Cytoplasm</keyword>
<comment type="catalytic activity">
    <reaction evidence="12">
        <text>Strict requirement for Asp at position P1 and has a preferred cleavage sequence of Val-Glu-His-Asp-|-.</text>
        <dbReference type="EC" id="3.4.22.59"/>
    </reaction>
</comment>
<dbReference type="PANTHER" id="PTHR10454">
    <property type="entry name" value="CASPASE"/>
    <property type="match status" value="1"/>
</dbReference>
<evidence type="ECO:0000256" key="15">
    <source>
        <dbReference type="ARBA" id="ARBA00029534"/>
    </source>
</evidence>
<keyword evidence="10" id="KW-0865">Zymogen</keyword>
<evidence type="ECO:0000256" key="10">
    <source>
        <dbReference type="ARBA" id="ARBA00023145"/>
    </source>
</evidence>
<accession>A0ABM3EF68</accession>
<comment type="subunit">
    <text evidence="13">Heterotetramer that consists of two anti-parallel arranged heterodimers, each one formed by a 18 kDa (Caspase-6 subunit p18) and a 11 kDa (Caspase-6 subunit p11) subunit.</text>
</comment>
<dbReference type="PROSITE" id="PS01122">
    <property type="entry name" value="CASPASE_CYS"/>
    <property type="match status" value="1"/>
</dbReference>
<evidence type="ECO:0000256" key="16">
    <source>
        <dbReference type="RuleBase" id="RU003971"/>
    </source>
</evidence>
<evidence type="ECO:0000256" key="9">
    <source>
        <dbReference type="ARBA" id="ARBA00022813"/>
    </source>
</evidence>
<feature type="domain" description="Caspase family p10" evidence="18">
    <location>
        <begin position="257"/>
        <end position="351"/>
    </location>
</feature>
<comment type="similarity">
    <text evidence="3 16">Belongs to the peptidase C14A family.</text>
</comment>
<dbReference type="SUPFAM" id="SSF52129">
    <property type="entry name" value="Caspase-like"/>
    <property type="match status" value="1"/>
</dbReference>
<protein>
    <recommendedName>
        <fullName evidence="15">Caspase-6</fullName>
        <ecNumber evidence="14">3.4.22.59</ecNumber>
    </recommendedName>
</protein>
<reference evidence="21" key="1">
    <citation type="submission" date="2025-08" db="UniProtKB">
        <authorList>
            <consortium name="RefSeq"/>
        </authorList>
    </citation>
    <scope>IDENTIFICATION</scope>
</reference>
<evidence type="ECO:0000256" key="7">
    <source>
        <dbReference type="ARBA" id="ARBA00022801"/>
    </source>
</evidence>
<dbReference type="CDD" id="cd00032">
    <property type="entry name" value="CASc"/>
    <property type="match status" value="1"/>
</dbReference>
<proteinExistence type="inferred from homology"/>
<evidence type="ECO:0000259" key="18">
    <source>
        <dbReference type="PROSITE" id="PS50207"/>
    </source>
</evidence>
<evidence type="ECO:0000256" key="11">
    <source>
        <dbReference type="ARBA" id="ARBA00023242"/>
    </source>
</evidence>
<dbReference type="InterPro" id="IPR002138">
    <property type="entry name" value="Pept_C14_p10"/>
</dbReference>
<dbReference type="InterPro" id="IPR033139">
    <property type="entry name" value="Caspase_cys_AS"/>
</dbReference>
<dbReference type="GeneID" id="106578230"/>
<dbReference type="SMART" id="SM00115">
    <property type="entry name" value="CASc"/>
    <property type="match status" value="1"/>
</dbReference>
<keyword evidence="5" id="KW-0645">Protease</keyword>
<feature type="region of interest" description="Disordered" evidence="17">
    <location>
        <begin position="21"/>
        <end position="41"/>
    </location>
</feature>
<keyword evidence="11" id="KW-0539">Nucleus</keyword>
<dbReference type="InterPro" id="IPR002398">
    <property type="entry name" value="Pept_C14"/>
</dbReference>
<dbReference type="InterPro" id="IPR011600">
    <property type="entry name" value="Pept_C14_caspase"/>
</dbReference>
<dbReference type="InterPro" id="IPR016129">
    <property type="entry name" value="Caspase_his_AS"/>
</dbReference>
<evidence type="ECO:0000256" key="17">
    <source>
        <dbReference type="SAM" id="MobiDB-lite"/>
    </source>
</evidence>
<evidence type="ECO:0000256" key="8">
    <source>
        <dbReference type="ARBA" id="ARBA00022807"/>
    </source>
</evidence>
<evidence type="ECO:0000256" key="13">
    <source>
        <dbReference type="ARBA" id="ARBA00029473"/>
    </source>
</evidence>
<gene>
    <name evidence="21" type="primary">LOC106578230</name>
</gene>
<dbReference type="PROSITE" id="PS50208">
    <property type="entry name" value="CASPASE_P20"/>
    <property type="match status" value="1"/>
</dbReference>
<dbReference type="InterPro" id="IPR001309">
    <property type="entry name" value="Pept_C14_p20"/>
</dbReference>
<evidence type="ECO:0000256" key="2">
    <source>
        <dbReference type="ARBA" id="ARBA00004496"/>
    </source>
</evidence>
<comment type="subcellular location">
    <subcellularLocation>
        <location evidence="2">Cytoplasm</location>
    </subcellularLocation>
    <subcellularLocation>
        <location evidence="1">Nucleus</location>
    </subcellularLocation>
</comment>
<organism evidence="20 21">
    <name type="scientific">Salmo salar</name>
    <name type="common">Atlantic salmon</name>
    <dbReference type="NCBI Taxonomy" id="8030"/>
    <lineage>
        <taxon>Eukaryota</taxon>
        <taxon>Metazoa</taxon>
        <taxon>Chordata</taxon>
        <taxon>Craniata</taxon>
        <taxon>Vertebrata</taxon>
        <taxon>Euteleostomi</taxon>
        <taxon>Actinopterygii</taxon>
        <taxon>Neopterygii</taxon>
        <taxon>Teleostei</taxon>
        <taxon>Protacanthopterygii</taxon>
        <taxon>Salmoniformes</taxon>
        <taxon>Salmonidae</taxon>
        <taxon>Salmoninae</taxon>
        <taxon>Salmo</taxon>
    </lineage>
</organism>
<feature type="domain" description="Caspase family p20" evidence="19">
    <location>
        <begin position="106"/>
        <end position="230"/>
    </location>
</feature>
<evidence type="ECO:0000256" key="5">
    <source>
        <dbReference type="ARBA" id="ARBA00022670"/>
    </source>
</evidence>
<evidence type="ECO:0000259" key="19">
    <source>
        <dbReference type="PROSITE" id="PS50208"/>
    </source>
</evidence>
<feature type="compositionally biased region" description="Polar residues" evidence="17">
    <location>
        <begin position="27"/>
        <end position="36"/>
    </location>
</feature>
<keyword evidence="9" id="KW-0068">Autocatalytic cleavage</keyword>